<dbReference type="RefSeq" id="XP_005761477.1">
    <property type="nucleotide sequence ID" value="XM_005761420.1"/>
</dbReference>
<evidence type="ECO:0000313" key="10">
    <source>
        <dbReference type="Proteomes" id="UP000013827"/>
    </source>
</evidence>
<dbReference type="InterPro" id="IPR006620">
    <property type="entry name" value="Pro_4_hyd_alph"/>
</dbReference>
<evidence type="ECO:0000259" key="8">
    <source>
        <dbReference type="PROSITE" id="PS51471"/>
    </source>
</evidence>
<keyword evidence="7" id="KW-0812">Transmembrane</keyword>
<dbReference type="Proteomes" id="UP000013827">
    <property type="component" value="Unassembled WGS sequence"/>
</dbReference>
<dbReference type="SMART" id="SM00702">
    <property type="entry name" value="P4Hc"/>
    <property type="match status" value="1"/>
</dbReference>
<keyword evidence="3" id="KW-0223">Dioxygenase</keyword>
<keyword evidence="10" id="KW-1185">Reference proteome</keyword>
<evidence type="ECO:0000256" key="5">
    <source>
        <dbReference type="ARBA" id="ARBA00023004"/>
    </source>
</evidence>
<keyword evidence="7" id="KW-1133">Transmembrane helix</keyword>
<evidence type="ECO:0000256" key="4">
    <source>
        <dbReference type="ARBA" id="ARBA00023002"/>
    </source>
</evidence>
<keyword evidence="5" id="KW-0408">Iron</keyword>
<proteinExistence type="predicted"/>
<keyword evidence="7" id="KW-0472">Membrane</keyword>
<sequence>MGKKPEKLKKPGHRKAERRGGIGVGALVGALLAAAAAGYYVYSSRATLVPAVRRGSVGGGGQNAASSRSAAVAGETDAQRKRRLLNEGRMDPSMQRPKCKDASFGCSGECYRNTEYMLRTCCLSCSPDYDDPCTHNPTERRAVAEYPQYSPRVLSRDPWVVTFDNLLSDEETDGIVEAVGGKSGEYLKPSTTAKATRGKDGRVVLQDVPDQIRTSYNAWCQHPGCYNHPVHERVIERIMDIVGLPQNNAEHMQLLKYHPGEYYRLHHDWIPEQLQALCGPRVFTFFLYLSDVDEGGGTQFPYLNLTVMPKRGSAVWWPHGLEDNPWKKDDRTHHEAMPVLQGVKMAANYWIHVDDFKQAMALGCDGRQGQPRRIWRK</sequence>
<dbReference type="EnsemblProtists" id="EOD09048">
    <property type="protein sequence ID" value="EOD09048"/>
    <property type="gene ID" value="EMIHUDRAFT_465463"/>
</dbReference>
<dbReference type="PaxDb" id="2903-EOD09048"/>
<evidence type="ECO:0000256" key="7">
    <source>
        <dbReference type="SAM" id="Phobius"/>
    </source>
</evidence>
<organism evidence="9 10">
    <name type="scientific">Emiliania huxleyi (strain CCMP1516)</name>
    <dbReference type="NCBI Taxonomy" id="280463"/>
    <lineage>
        <taxon>Eukaryota</taxon>
        <taxon>Haptista</taxon>
        <taxon>Haptophyta</taxon>
        <taxon>Prymnesiophyceae</taxon>
        <taxon>Isochrysidales</taxon>
        <taxon>Noelaerhabdaceae</taxon>
        <taxon>Emiliania</taxon>
    </lineage>
</organism>
<dbReference type="GO" id="GO:0005783">
    <property type="term" value="C:endoplasmic reticulum"/>
    <property type="evidence" value="ECO:0007669"/>
    <property type="project" value="TreeGrafter"/>
</dbReference>
<dbReference type="InterPro" id="IPR044862">
    <property type="entry name" value="Pro_4_hyd_alph_FE2OG_OXY"/>
</dbReference>
<accession>A0A0D3ICR3</accession>
<dbReference type="HOGENOM" id="CLU_734533_0_0_1"/>
<feature type="transmembrane region" description="Helical" evidence="7">
    <location>
        <begin position="21"/>
        <end position="42"/>
    </location>
</feature>
<name>A0A0D3ICR3_EMIH1</name>
<dbReference type="GO" id="GO:0005506">
    <property type="term" value="F:iron ion binding"/>
    <property type="evidence" value="ECO:0007669"/>
    <property type="project" value="InterPro"/>
</dbReference>
<evidence type="ECO:0000256" key="6">
    <source>
        <dbReference type="SAM" id="MobiDB-lite"/>
    </source>
</evidence>
<keyword evidence="2" id="KW-0479">Metal-binding</keyword>
<dbReference type="STRING" id="2903.R1BH35"/>
<dbReference type="GO" id="GO:0004656">
    <property type="term" value="F:procollagen-proline 4-dioxygenase activity"/>
    <property type="evidence" value="ECO:0007669"/>
    <property type="project" value="TreeGrafter"/>
</dbReference>
<dbReference type="Gene3D" id="2.60.120.620">
    <property type="entry name" value="q2cbj1_9rhob like domain"/>
    <property type="match status" value="1"/>
</dbReference>
<comment type="cofactor">
    <cofactor evidence="1">
        <name>L-ascorbate</name>
        <dbReference type="ChEBI" id="CHEBI:38290"/>
    </cofactor>
</comment>
<feature type="region of interest" description="Disordered" evidence="6">
    <location>
        <begin position="56"/>
        <end position="79"/>
    </location>
</feature>
<dbReference type="PANTHER" id="PTHR10869:SF246">
    <property type="entry name" value="TRANSMEMBRANE PROLYL 4-HYDROXYLASE"/>
    <property type="match status" value="1"/>
</dbReference>
<dbReference type="KEGG" id="ehx:EMIHUDRAFT_465463"/>
<reference evidence="10" key="1">
    <citation type="journal article" date="2013" name="Nature">
        <title>Pan genome of the phytoplankton Emiliania underpins its global distribution.</title>
        <authorList>
            <person name="Read B.A."/>
            <person name="Kegel J."/>
            <person name="Klute M.J."/>
            <person name="Kuo A."/>
            <person name="Lefebvre S.C."/>
            <person name="Maumus F."/>
            <person name="Mayer C."/>
            <person name="Miller J."/>
            <person name="Monier A."/>
            <person name="Salamov A."/>
            <person name="Young J."/>
            <person name="Aguilar M."/>
            <person name="Claverie J.M."/>
            <person name="Frickenhaus S."/>
            <person name="Gonzalez K."/>
            <person name="Herman E.K."/>
            <person name="Lin Y.C."/>
            <person name="Napier J."/>
            <person name="Ogata H."/>
            <person name="Sarno A.F."/>
            <person name="Shmutz J."/>
            <person name="Schroeder D."/>
            <person name="de Vargas C."/>
            <person name="Verret F."/>
            <person name="von Dassow P."/>
            <person name="Valentin K."/>
            <person name="Van de Peer Y."/>
            <person name="Wheeler G."/>
            <person name="Dacks J.B."/>
            <person name="Delwiche C.F."/>
            <person name="Dyhrman S.T."/>
            <person name="Glockner G."/>
            <person name="John U."/>
            <person name="Richards T."/>
            <person name="Worden A.Z."/>
            <person name="Zhang X."/>
            <person name="Grigoriev I.V."/>
            <person name="Allen A.E."/>
            <person name="Bidle K."/>
            <person name="Borodovsky M."/>
            <person name="Bowler C."/>
            <person name="Brownlee C."/>
            <person name="Cock J.M."/>
            <person name="Elias M."/>
            <person name="Gladyshev V.N."/>
            <person name="Groth M."/>
            <person name="Guda C."/>
            <person name="Hadaegh A."/>
            <person name="Iglesias-Rodriguez M.D."/>
            <person name="Jenkins J."/>
            <person name="Jones B.M."/>
            <person name="Lawson T."/>
            <person name="Leese F."/>
            <person name="Lindquist E."/>
            <person name="Lobanov A."/>
            <person name="Lomsadze A."/>
            <person name="Malik S.B."/>
            <person name="Marsh M.E."/>
            <person name="Mackinder L."/>
            <person name="Mock T."/>
            <person name="Mueller-Roeber B."/>
            <person name="Pagarete A."/>
            <person name="Parker M."/>
            <person name="Probert I."/>
            <person name="Quesneville H."/>
            <person name="Raines C."/>
            <person name="Rensing S.A."/>
            <person name="Riano-Pachon D.M."/>
            <person name="Richier S."/>
            <person name="Rokitta S."/>
            <person name="Shiraiwa Y."/>
            <person name="Soanes D.M."/>
            <person name="van der Giezen M."/>
            <person name="Wahlund T.M."/>
            <person name="Williams B."/>
            <person name="Wilson W."/>
            <person name="Wolfe G."/>
            <person name="Wurch L.L."/>
        </authorList>
    </citation>
    <scope>NUCLEOTIDE SEQUENCE</scope>
</reference>
<feature type="domain" description="Fe2OG dioxygenase" evidence="8">
    <location>
        <begin position="248"/>
        <end position="353"/>
    </location>
</feature>
<dbReference type="Pfam" id="PF13640">
    <property type="entry name" value="2OG-FeII_Oxy_3"/>
    <property type="match status" value="1"/>
</dbReference>
<dbReference type="PROSITE" id="PS51471">
    <property type="entry name" value="FE2OG_OXY"/>
    <property type="match status" value="1"/>
</dbReference>
<evidence type="ECO:0000256" key="2">
    <source>
        <dbReference type="ARBA" id="ARBA00022723"/>
    </source>
</evidence>
<dbReference type="GO" id="GO:0031418">
    <property type="term" value="F:L-ascorbic acid binding"/>
    <property type="evidence" value="ECO:0007669"/>
    <property type="project" value="InterPro"/>
</dbReference>
<dbReference type="PANTHER" id="PTHR10869">
    <property type="entry name" value="PROLYL 4-HYDROXYLASE ALPHA SUBUNIT"/>
    <property type="match status" value="1"/>
</dbReference>
<dbReference type="GeneID" id="17255191"/>
<evidence type="ECO:0000256" key="3">
    <source>
        <dbReference type="ARBA" id="ARBA00022964"/>
    </source>
</evidence>
<dbReference type="InterPro" id="IPR005123">
    <property type="entry name" value="Oxoglu/Fe-dep_dioxygenase_dom"/>
</dbReference>
<dbReference type="AlphaFoldDB" id="A0A0D3ICR3"/>
<dbReference type="InterPro" id="IPR045054">
    <property type="entry name" value="P4HA-like"/>
</dbReference>
<keyword evidence="4" id="KW-0560">Oxidoreductase</keyword>
<protein>
    <recommendedName>
        <fullName evidence="8">Fe2OG dioxygenase domain-containing protein</fullName>
    </recommendedName>
</protein>
<reference evidence="9" key="2">
    <citation type="submission" date="2024-10" db="UniProtKB">
        <authorList>
            <consortium name="EnsemblProtists"/>
        </authorList>
    </citation>
    <scope>IDENTIFICATION</scope>
</reference>
<evidence type="ECO:0000256" key="1">
    <source>
        <dbReference type="ARBA" id="ARBA00001961"/>
    </source>
</evidence>
<evidence type="ECO:0000313" key="9">
    <source>
        <dbReference type="EnsemblProtists" id="EOD09048"/>
    </source>
</evidence>
<dbReference type="eggNOG" id="KOG1591">
    <property type="taxonomic scope" value="Eukaryota"/>
</dbReference>